<evidence type="ECO:0000313" key="2">
    <source>
        <dbReference type="EMBL" id="OGF82540.1"/>
    </source>
</evidence>
<dbReference type="Gene3D" id="2.30.30.40">
    <property type="entry name" value="SH3 Domains"/>
    <property type="match status" value="1"/>
</dbReference>
<name>A0A1F5X3T5_9BACT</name>
<dbReference type="EMBL" id="MFIA01000023">
    <property type="protein sequence ID" value="OGF82540.1"/>
    <property type="molecule type" value="Genomic_DNA"/>
</dbReference>
<evidence type="ECO:0000259" key="1">
    <source>
        <dbReference type="PROSITE" id="PS50853"/>
    </source>
</evidence>
<gene>
    <name evidence="2" type="ORF">A2924_02060</name>
</gene>
<dbReference type="CDD" id="cd00063">
    <property type="entry name" value="FN3"/>
    <property type="match status" value="1"/>
</dbReference>
<dbReference type="SUPFAM" id="SSF49265">
    <property type="entry name" value="Fibronectin type III"/>
    <property type="match status" value="1"/>
</dbReference>
<dbReference type="PROSITE" id="PS50853">
    <property type="entry name" value="FN3"/>
    <property type="match status" value="1"/>
</dbReference>
<dbReference type="InterPro" id="IPR013783">
    <property type="entry name" value="Ig-like_fold"/>
</dbReference>
<organism evidence="2 3">
    <name type="scientific">Candidatus Giovannonibacteria bacterium RIFCSPLOWO2_01_FULL_44_16</name>
    <dbReference type="NCBI Taxonomy" id="1798348"/>
    <lineage>
        <taxon>Bacteria</taxon>
        <taxon>Candidatus Giovannoniibacteriota</taxon>
    </lineage>
</organism>
<sequence>MFRGGVQIAIVITGTSYQNTGLTASTIYSYTVSAYDAAGNNSAQSSSVSATTQSAISAKFVIGDRVQVSSGPLNVRATPSISGTILGVQATGAFGTVIGGSVSADGYNWWQINYATGADGWSTEDFLAIVMNLDAINLPICTASLQTPETTITYYVATNEQGANNELCDGLAPTNEGGNRCPFKDFASLRVREKLFSTADGNFGTKSVTVKVRAGTYFIHPLQLFPSEPLQPLLINANGQSENESVVLMNYNGEQAILDGTCPSNISGCDFPENPGKIWTILEIYGSNIIIQGLTFDNAYGRNIQIGAADTHIRCNKLIGSYGSDSDSIKATSGEGPVYIYGNEFSGPNEQAIDGTKARDWIIENNTVRDGGGFGFKFEALNVLMRNNSFINLRSPGVIALGADGSSPHAKEYEAYYIRAKNNTFAGVKKPDIFGHCYDCAFSGNSVSGAEAGVHFGDEHPGYPDGCQNGTWCLPSTNASFFNNRFRDIRGLEGFNNVFVVADALRIIEFAAGNNLYCVPSGEQPIFWRGGVVPQDLIYDLATWQERSGIDYGSEVLAATDPKCTSW</sequence>
<dbReference type="InterPro" id="IPR036116">
    <property type="entry name" value="FN3_sf"/>
</dbReference>
<accession>A0A1F5X3T5</accession>
<dbReference type="InterPro" id="IPR003961">
    <property type="entry name" value="FN3_dom"/>
</dbReference>
<evidence type="ECO:0000313" key="3">
    <source>
        <dbReference type="Proteomes" id="UP000178046"/>
    </source>
</evidence>
<dbReference type="Gene3D" id="2.60.40.10">
    <property type="entry name" value="Immunoglobulins"/>
    <property type="match status" value="1"/>
</dbReference>
<proteinExistence type="predicted"/>
<dbReference type="Pfam" id="PF13229">
    <property type="entry name" value="Beta_helix"/>
    <property type="match status" value="1"/>
</dbReference>
<dbReference type="InterPro" id="IPR012334">
    <property type="entry name" value="Pectin_lyas_fold"/>
</dbReference>
<dbReference type="InterPro" id="IPR006626">
    <property type="entry name" value="PbH1"/>
</dbReference>
<protein>
    <recommendedName>
        <fullName evidence="1">Fibronectin type-III domain-containing protein</fullName>
    </recommendedName>
</protein>
<dbReference type="InterPro" id="IPR011050">
    <property type="entry name" value="Pectin_lyase_fold/virulence"/>
</dbReference>
<dbReference type="InterPro" id="IPR039448">
    <property type="entry name" value="Beta_helix"/>
</dbReference>
<feature type="domain" description="Fibronectin type-III" evidence="1">
    <location>
        <begin position="1"/>
        <end position="55"/>
    </location>
</feature>
<comment type="caution">
    <text evidence="2">The sequence shown here is derived from an EMBL/GenBank/DDBJ whole genome shotgun (WGS) entry which is preliminary data.</text>
</comment>
<dbReference type="SMART" id="SM00710">
    <property type="entry name" value="PbH1"/>
    <property type="match status" value="4"/>
</dbReference>
<reference evidence="2 3" key="1">
    <citation type="journal article" date="2016" name="Nat. Commun.">
        <title>Thousands of microbial genomes shed light on interconnected biogeochemical processes in an aquifer system.</title>
        <authorList>
            <person name="Anantharaman K."/>
            <person name="Brown C.T."/>
            <person name="Hug L.A."/>
            <person name="Sharon I."/>
            <person name="Castelle C.J."/>
            <person name="Probst A.J."/>
            <person name="Thomas B.C."/>
            <person name="Singh A."/>
            <person name="Wilkins M.J."/>
            <person name="Karaoz U."/>
            <person name="Brodie E.L."/>
            <person name="Williams K.H."/>
            <person name="Hubbard S.S."/>
            <person name="Banfield J.F."/>
        </authorList>
    </citation>
    <scope>NUCLEOTIDE SEQUENCE [LARGE SCALE GENOMIC DNA]</scope>
</reference>
<dbReference type="Proteomes" id="UP000178046">
    <property type="component" value="Unassembled WGS sequence"/>
</dbReference>
<dbReference type="AlphaFoldDB" id="A0A1F5X3T5"/>
<dbReference type="SUPFAM" id="SSF51126">
    <property type="entry name" value="Pectin lyase-like"/>
    <property type="match status" value="1"/>
</dbReference>
<dbReference type="Gene3D" id="2.160.20.10">
    <property type="entry name" value="Single-stranded right-handed beta-helix, Pectin lyase-like"/>
    <property type="match status" value="1"/>
</dbReference>